<proteinExistence type="inferred from homology"/>
<evidence type="ECO:0000256" key="3">
    <source>
        <dbReference type="ARBA" id="ARBA00022729"/>
    </source>
</evidence>
<dbReference type="EMBL" id="JAZDRP010000001">
    <property type="protein sequence ID" value="MEE2524814.1"/>
    <property type="molecule type" value="Genomic_DNA"/>
</dbReference>
<evidence type="ECO:0000256" key="1">
    <source>
        <dbReference type="ARBA" id="ARBA00003565"/>
    </source>
</evidence>
<evidence type="ECO:0000313" key="10">
    <source>
        <dbReference type="Proteomes" id="UP001354971"/>
    </source>
</evidence>
<evidence type="ECO:0000256" key="2">
    <source>
        <dbReference type="ARBA" id="ARBA00005791"/>
    </source>
</evidence>
<evidence type="ECO:0000256" key="7">
    <source>
        <dbReference type="SAM" id="SignalP"/>
    </source>
</evidence>
<dbReference type="Gene3D" id="3.40.30.10">
    <property type="entry name" value="Glutaredoxin"/>
    <property type="match status" value="1"/>
</dbReference>
<comment type="similarity">
    <text evidence="2">Belongs to the thioredoxin family. DsbA subfamily.</text>
</comment>
<feature type="domain" description="Thioredoxin" evidence="8">
    <location>
        <begin position="57"/>
        <end position="249"/>
    </location>
</feature>
<keyword evidence="6" id="KW-0676">Redox-active center</keyword>
<keyword evidence="10" id="KW-1185">Reference proteome</keyword>
<reference evidence="9 10" key="1">
    <citation type="submission" date="2024-01" db="EMBL/GenBank/DDBJ databases">
        <title>Hyphobacterium bacterium isolated from marine sediment.</title>
        <authorList>
            <person name="Zhao S."/>
        </authorList>
    </citation>
    <scope>NUCLEOTIDE SEQUENCE [LARGE SCALE GENOMIC DNA]</scope>
    <source>
        <strain evidence="10">HN65</strain>
    </source>
</reference>
<dbReference type="InterPro" id="IPR041205">
    <property type="entry name" value="ScsC_N"/>
</dbReference>
<sequence>MKAFFAALTGILALLAFAGPASAQSDRSLSDAQRTEIREMIGDYILENPEIIEEALIELQRRARQRETEAMMGAIRANADLIFNDARDPSFGDDDAPIVIVEFMDYKCGYCRIASQWVNEAREAYGEHIRFVFKEYPILGEESREAARAALAVLRQGDDVYWRFHTAMIQSSGPLPSGRIENFARLAGADIEQMQEDMADPAIQTHIEQVYALGRAIGADGTPFFIINGRPISGANRDALDQALASEIAAVRRAQNGGGQ</sequence>
<dbReference type="InterPro" id="IPR013766">
    <property type="entry name" value="Thioredoxin_domain"/>
</dbReference>
<accession>A0ABU7LMJ7</accession>
<organism evidence="9 10">
    <name type="scientific">Hyphobacterium lacteum</name>
    <dbReference type="NCBI Taxonomy" id="3116575"/>
    <lineage>
        <taxon>Bacteria</taxon>
        <taxon>Pseudomonadati</taxon>
        <taxon>Pseudomonadota</taxon>
        <taxon>Alphaproteobacteria</taxon>
        <taxon>Maricaulales</taxon>
        <taxon>Maricaulaceae</taxon>
        <taxon>Hyphobacterium</taxon>
    </lineage>
</organism>
<evidence type="ECO:0000256" key="4">
    <source>
        <dbReference type="ARBA" id="ARBA00023002"/>
    </source>
</evidence>
<protein>
    <submittedName>
        <fullName evidence="9">Thioredoxin domain-containing protein</fullName>
    </submittedName>
</protein>
<evidence type="ECO:0000256" key="6">
    <source>
        <dbReference type="ARBA" id="ARBA00023284"/>
    </source>
</evidence>
<dbReference type="Pfam" id="PF18312">
    <property type="entry name" value="ScsC_N"/>
    <property type="match status" value="1"/>
</dbReference>
<feature type="chain" id="PRO_5046906154" evidence="7">
    <location>
        <begin position="24"/>
        <end position="260"/>
    </location>
</feature>
<dbReference type="PROSITE" id="PS51352">
    <property type="entry name" value="THIOREDOXIN_2"/>
    <property type="match status" value="1"/>
</dbReference>
<keyword evidence="4" id="KW-0560">Oxidoreductase</keyword>
<evidence type="ECO:0000313" key="9">
    <source>
        <dbReference type="EMBL" id="MEE2524814.1"/>
    </source>
</evidence>
<dbReference type="SUPFAM" id="SSF52833">
    <property type="entry name" value="Thioredoxin-like"/>
    <property type="match status" value="1"/>
</dbReference>
<comment type="caution">
    <text evidence="9">The sequence shown here is derived from an EMBL/GenBank/DDBJ whole genome shotgun (WGS) entry which is preliminary data.</text>
</comment>
<name>A0ABU7LMJ7_9PROT</name>
<dbReference type="InterPro" id="IPR012336">
    <property type="entry name" value="Thioredoxin-like_fold"/>
</dbReference>
<comment type="function">
    <text evidence="1">May be required for disulfide bond formation in some proteins.</text>
</comment>
<gene>
    <name evidence="9" type="ORF">V0U79_00415</name>
</gene>
<evidence type="ECO:0000256" key="5">
    <source>
        <dbReference type="ARBA" id="ARBA00023157"/>
    </source>
</evidence>
<dbReference type="PANTHER" id="PTHR13887">
    <property type="entry name" value="GLUTATHIONE S-TRANSFERASE KAPPA"/>
    <property type="match status" value="1"/>
</dbReference>
<dbReference type="RefSeq" id="WP_330197482.1">
    <property type="nucleotide sequence ID" value="NZ_JAZDRP010000001.1"/>
</dbReference>
<evidence type="ECO:0000259" key="8">
    <source>
        <dbReference type="PROSITE" id="PS51352"/>
    </source>
</evidence>
<dbReference type="Pfam" id="PF13462">
    <property type="entry name" value="Thioredoxin_4"/>
    <property type="match status" value="1"/>
</dbReference>
<feature type="signal peptide" evidence="7">
    <location>
        <begin position="1"/>
        <end position="23"/>
    </location>
</feature>
<dbReference type="InterPro" id="IPR036249">
    <property type="entry name" value="Thioredoxin-like_sf"/>
</dbReference>
<keyword evidence="3 7" id="KW-0732">Signal</keyword>
<dbReference type="Proteomes" id="UP001354971">
    <property type="component" value="Unassembled WGS sequence"/>
</dbReference>
<keyword evidence="5" id="KW-1015">Disulfide bond</keyword>
<dbReference type="PANTHER" id="PTHR13887:SF14">
    <property type="entry name" value="DISULFIDE BOND FORMATION PROTEIN D"/>
    <property type="match status" value="1"/>
</dbReference>